<keyword evidence="3" id="KW-1185">Reference proteome</keyword>
<evidence type="ECO:0000256" key="1">
    <source>
        <dbReference type="SAM" id="MobiDB-lite"/>
    </source>
</evidence>
<sequence length="186" mass="19165">MAAGPRPRRPRGDGHGGQREANQAARRVHRRAVEAVEERREAGGRGPARRAHHPRGRRGQAGAHHQGGQSSGAGHHAGGHGQPVERGGVGPGRDGERAGEAVEEIDSVVGRDRLVQESTSRGSGTSRPASARRSASTPSRRSTCPTSCSPTPLSPATTSPRAATSSSAASASAATLYIKVEESLTS</sequence>
<evidence type="ECO:0000313" key="3">
    <source>
        <dbReference type="Proteomes" id="UP000823388"/>
    </source>
</evidence>
<proteinExistence type="predicted"/>
<name>A0A8T0TWW1_PANVG</name>
<protein>
    <submittedName>
        <fullName evidence="2">Uncharacterized protein</fullName>
    </submittedName>
</protein>
<feature type="compositionally biased region" description="Gly residues" evidence="1">
    <location>
        <begin position="69"/>
        <end position="92"/>
    </location>
</feature>
<feature type="compositionally biased region" description="Basic and acidic residues" evidence="1">
    <location>
        <begin position="31"/>
        <end position="43"/>
    </location>
</feature>
<comment type="caution">
    <text evidence="2">The sequence shown here is derived from an EMBL/GenBank/DDBJ whole genome shotgun (WGS) entry which is preliminary data.</text>
</comment>
<organism evidence="2 3">
    <name type="scientific">Panicum virgatum</name>
    <name type="common">Blackwell switchgrass</name>
    <dbReference type="NCBI Taxonomy" id="38727"/>
    <lineage>
        <taxon>Eukaryota</taxon>
        <taxon>Viridiplantae</taxon>
        <taxon>Streptophyta</taxon>
        <taxon>Embryophyta</taxon>
        <taxon>Tracheophyta</taxon>
        <taxon>Spermatophyta</taxon>
        <taxon>Magnoliopsida</taxon>
        <taxon>Liliopsida</taxon>
        <taxon>Poales</taxon>
        <taxon>Poaceae</taxon>
        <taxon>PACMAD clade</taxon>
        <taxon>Panicoideae</taxon>
        <taxon>Panicodae</taxon>
        <taxon>Paniceae</taxon>
        <taxon>Panicinae</taxon>
        <taxon>Panicum</taxon>
        <taxon>Panicum sect. Hiantes</taxon>
    </lineage>
</organism>
<reference evidence="2" key="1">
    <citation type="submission" date="2020-05" db="EMBL/GenBank/DDBJ databases">
        <title>WGS assembly of Panicum virgatum.</title>
        <authorList>
            <person name="Lovell J.T."/>
            <person name="Jenkins J."/>
            <person name="Shu S."/>
            <person name="Juenger T.E."/>
            <person name="Schmutz J."/>
        </authorList>
    </citation>
    <scope>NUCLEOTIDE SEQUENCE</scope>
    <source>
        <strain evidence="2">AP13</strain>
    </source>
</reference>
<dbReference type="EMBL" id="CM029043">
    <property type="protein sequence ID" value="KAG2612409.1"/>
    <property type="molecule type" value="Genomic_DNA"/>
</dbReference>
<dbReference type="AlphaFoldDB" id="A0A8T0TWW1"/>
<gene>
    <name evidence="2" type="ORF">PVAP13_4KG280910</name>
</gene>
<feature type="compositionally biased region" description="Basic residues" evidence="1">
    <location>
        <begin position="47"/>
        <end position="58"/>
    </location>
</feature>
<dbReference type="Proteomes" id="UP000823388">
    <property type="component" value="Chromosome 4K"/>
</dbReference>
<feature type="compositionally biased region" description="Low complexity" evidence="1">
    <location>
        <begin position="118"/>
        <end position="173"/>
    </location>
</feature>
<feature type="region of interest" description="Disordered" evidence="1">
    <location>
        <begin position="1"/>
        <end position="173"/>
    </location>
</feature>
<accession>A0A8T0TWW1</accession>
<evidence type="ECO:0000313" key="2">
    <source>
        <dbReference type="EMBL" id="KAG2612409.1"/>
    </source>
</evidence>